<dbReference type="GO" id="GO:0006518">
    <property type="term" value="P:peptide metabolic process"/>
    <property type="evidence" value="ECO:0007669"/>
    <property type="project" value="TreeGrafter"/>
</dbReference>
<dbReference type="InterPro" id="IPR045090">
    <property type="entry name" value="Pept_M3A_M3B"/>
</dbReference>
<gene>
    <name evidence="8" type="ORF">LKD81_17515</name>
</gene>
<evidence type="ECO:0000313" key="8">
    <source>
        <dbReference type="EMBL" id="MCC2232761.1"/>
    </source>
</evidence>
<dbReference type="PANTHER" id="PTHR11804">
    <property type="entry name" value="PROTEASE M3 THIMET OLIGOPEPTIDASE-RELATED"/>
    <property type="match status" value="1"/>
</dbReference>
<dbReference type="Gene3D" id="1.10.1370.30">
    <property type="match status" value="1"/>
</dbReference>
<dbReference type="EMBL" id="JAJEQR010000097">
    <property type="protein sequence ID" value="MCC2232761.1"/>
    <property type="molecule type" value="Genomic_DNA"/>
</dbReference>
<dbReference type="InterPro" id="IPR001567">
    <property type="entry name" value="Pept_M3A_M3B_dom"/>
</dbReference>
<evidence type="ECO:0000259" key="7">
    <source>
        <dbReference type="Pfam" id="PF01432"/>
    </source>
</evidence>
<evidence type="ECO:0000256" key="1">
    <source>
        <dbReference type="ARBA" id="ARBA00022670"/>
    </source>
</evidence>
<keyword evidence="3 6" id="KW-0378">Hydrolase</keyword>
<comment type="cofactor">
    <cofactor evidence="6">
        <name>Zn(2+)</name>
        <dbReference type="ChEBI" id="CHEBI:29105"/>
    </cofactor>
    <text evidence="6">Binds 1 zinc ion.</text>
</comment>
<evidence type="ECO:0000256" key="2">
    <source>
        <dbReference type="ARBA" id="ARBA00022723"/>
    </source>
</evidence>
<dbReference type="GO" id="GO:0006508">
    <property type="term" value="P:proteolysis"/>
    <property type="evidence" value="ECO:0007669"/>
    <property type="project" value="UniProtKB-KW"/>
</dbReference>
<name>A0AAE3ECY1_9FIRM</name>
<evidence type="ECO:0000313" key="9">
    <source>
        <dbReference type="Proteomes" id="UP001198182"/>
    </source>
</evidence>
<protein>
    <submittedName>
        <fullName evidence="8">M3 family oligoendopeptidase</fullName>
    </submittedName>
</protein>
<comment type="caution">
    <text evidence="8">The sequence shown here is derived from an EMBL/GenBank/DDBJ whole genome shotgun (WGS) entry which is preliminary data.</text>
</comment>
<accession>A0AAE3ECY1</accession>
<organism evidence="8 9">
    <name type="scientific">Hominifimenecus microfluidus</name>
    <dbReference type="NCBI Taxonomy" id="2885348"/>
    <lineage>
        <taxon>Bacteria</taxon>
        <taxon>Bacillati</taxon>
        <taxon>Bacillota</taxon>
        <taxon>Clostridia</taxon>
        <taxon>Lachnospirales</taxon>
        <taxon>Lachnospiraceae</taxon>
        <taxon>Hominifimenecus</taxon>
    </lineage>
</organism>
<comment type="similarity">
    <text evidence="6">Belongs to the peptidase M3 family.</text>
</comment>
<dbReference type="Pfam" id="PF01432">
    <property type="entry name" value="Peptidase_M3"/>
    <property type="match status" value="1"/>
</dbReference>
<proteinExistence type="inferred from homology"/>
<evidence type="ECO:0000256" key="4">
    <source>
        <dbReference type="ARBA" id="ARBA00022833"/>
    </source>
</evidence>
<dbReference type="GO" id="GO:0004222">
    <property type="term" value="F:metalloendopeptidase activity"/>
    <property type="evidence" value="ECO:0007669"/>
    <property type="project" value="InterPro"/>
</dbReference>
<evidence type="ECO:0000256" key="3">
    <source>
        <dbReference type="ARBA" id="ARBA00022801"/>
    </source>
</evidence>
<evidence type="ECO:0000256" key="5">
    <source>
        <dbReference type="ARBA" id="ARBA00023049"/>
    </source>
</evidence>
<keyword evidence="5 6" id="KW-0482">Metalloprotease</keyword>
<dbReference type="PANTHER" id="PTHR11804:SF28">
    <property type="entry name" value="OLIGOENDOPEPTIDASE F"/>
    <property type="match status" value="1"/>
</dbReference>
<keyword evidence="4 6" id="KW-0862">Zinc</keyword>
<dbReference type="RefSeq" id="WP_308455146.1">
    <property type="nucleotide sequence ID" value="NZ_JAJEQR010000097.1"/>
</dbReference>
<dbReference type="AlphaFoldDB" id="A0AAE3ECY1"/>
<dbReference type="SUPFAM" id="SSF55486">
    <property type="entry name" value="Metalloproteases ('zincins'), catalytic domain"/>
    <property type="match status" value="1"/>
</dbReference>
<keyword evidence="2 6" id="KW-0479">Metal-binding</keyword>
<keyword evidence="9" id="KW-1185">Reference proteome</keyword>
<dbReference type="CDD" id="cd09606">
    <property type="entry name" value="M3B_PepF"/>
    <property type="match status" value="1"/>
</dbReference>
<evidence type="ECO:0000256" key="6">
    <source>
        <dbReference type="RuleBase" id="RU003435"/>
    </source>
</evidence>
<reference evidence="8" key="1">
    <citation type="submission" date="2021-10" db="EMBL/GenBank/DDBJ databases">
        <title>Anaerobic single-cell dispensing facilitates the cultivation of human gut bacteria.</title>
        <authorList>
            <person name="Afrizal A."/>
        </authorList>
    </citation>
    <scope>NUCLEOTIDE SEQUENCE</scope>
    <source>
        <strain evidence="8">CLA-AA-H215</strain>
    </source>
</reference>
<sequence>MDFTTFQEITYTRPDFEARKEELRRYTQDLKNAGSYDELKAIFLKHDEDSRHFNTMFDVAYIRNSIDTNDAFYEAEMNAFHEQEGHLAILAQDAAKALLDSPFLTKFEKDFGSLVVQNLRVSLKLASPAIVEDIAKEAALCQEFSRTTAGCTTDFHGESCNFYGLLKHMQSTDRAEREEAFLAWSGLYESVSGKLDDIYDQLVELRSSMAAKLGFDSYVSMVYASMGHYDYTPEDVAVFRRQILEDVTPICQRLYDEQAKKLGLSRLEWYDEALASPEGNAVPIGSRDELIAKAQKMYHELSAESGVFFDFMVEHQLFDLDSKPGKQTGGYCAFLSEPRAPFIFANFNGTSADVDVLTHEAGHAFESYLSSRINPLASQAFSTSELCEVHSMSMEFFAYPWMESFFGEKADLYRYDHLTSALKVLPYMCCVDEFQHRVFAERPDAAGRRQIWRDLERKYMPWRSYTGSDFLEGGGFWMQKPHIFINPFYYIDYALAQMGAFEFYQKMCEDKEKAWADYYRLCQSGGSRSYFNTLDYAGLSNPFHEGTVKKIMDFLETKLF</sequence>
<feature type="domain" description="Peptidase M3A/M3B catalytic" evidence="7">
    <location>
        <begin position="168"/>
        <end position="550"/>
    </location>
</feature>
<dbReference type="Proteomes" id="UP001198182">
    <property type="component" value="Unassembled WGS sequence"/>
</dbReference>
<dbReference type="NCBIfam" id="TIGR02289">
    <property type="entry name" value="M3_not_pepF"/>
    <property type="match status" value="1"/>
</dbReference>
<dbReference type="GO" id="GO:0046872">
    <property type="term" value="F:metal ion binding"/>
    <property type="evidence" value="ECO:0007669"/>
    <property type="project" value="UniProtKB-UniRule"/>
</dbReference>
<keyword evidence="1 6" id="KW-0645">Protease</keyword>
<dbReference type="InterPro" id="IPR011976">
    <property type="entry name" value="Pept_M3B_oligopep-rel"/>
</dbReference>